<dbReference type="InterPro" id="IPR036890">
    <property type="entry name" value="HATPase_C_sf"/>
</dbReference>
<feature type="domain" description="PAS" evidence="16">
    <location>
        <begin position="148"/>
        <end position="218"/>
    </location>
</feature>
<name>A0A348W9X4_9RHOB</name>
<keyword evidence="15" id="KW-0675">Receptor</keyword>
<dbReference type="PANTHER" id="PTHR41523">
    <property type="entry name" value="TWO-COMPONENT SYSTEM SENSOR PROTEIN"/>
    <property type="match status" value="1"/>
</dbReference>
<evidence type="ECO:0000256" key="15">
    <source>
        <dbReference type="ARBA" id="ARBA00023170"/>
    </source>
</evidence>
<dbReference type="RefSeq" id="WP_339853083.1">
    <property type="nucleotide sequence ID" value="NZ_CAXAXR010000004.1"/>
</dbReference>
<evidence type="ECO:0000256" key="3">
    <source>
        <dbReference type="ARBA" id="ARBA00022543"/>
    </source>
</evidence>
<evidence type="ECO:0000256" key="5">
    <source>
        <dbReference type="ARBA" id="ARBA00022606"/>
    </source>
</evidence>
<dbReference type="InterPro" id="IPR011102">
    <property type="entry name" value="Sig_transdc_His_kinase_HWE"/>
</dbReference>
<keyword evidence="12" id="KW-0067">ATP-binding</keyword>
<dbReference type="SMART" id="SM00086">
    <property type="entry name" value="PAC"/>
    <property type="match status" value="2"/>
</dbReference>
<gene>
    <name evidence="18" type="ORF">DCS45_05590</name>
</gene>
<keyword evidence="7" id="KW-0288">FMN</keyword>
<protein>
    <recommendedName>
        <fullName evidence="2">histidine kinase</fullName>
        <ecNumber evidence="2">2.7.13.3</ecNumber>
    </recommendedName>
</protein>
<dbReference type="GO" id="GO:0004673">
    <property type="term" value="F:protein histidine kinase activity"/>
    <property type="evidence" value="ECO:0007669"/>
    <property type="project" value="UniProtKB-EC"/>
</dbReference>
<organism evidence="18 19">
    <name type="scientific">Roseovarius nubinhibens</name>
    <dbReference type="NCBI Taxonomy" id="314263"/>
    <lineage>
        <taxon>Bacteria</taxon>
        <taxon>Pseudomonadati</taxon>
        <taxon>Pseudomonadota</taxon>
        <taxon>Alphaproteobacteria</taxon>
        <taxon>Rhodobacterales</taxon>
        <taxon>Roseobacteraceae</taxon>
        <taxon>Roseovarius</taxon>
    </lineage>
</organism>
<comment type="catalytic activity">
    <reaction evidence="1">
        <text>ATP + protein L-histidine = ADP + protein N-phospho-L-histidine.</text>
        <dbReference type="EC" id="2.7.13.3"/>
    </reaction>
</comment>
<dbReference type="PANTHER" id="PTHR41523:SF8">
    <property type="entry name" value="ETHYLENE RESPONSE SENSOR PROTEIN"/>
    <property type="match status" value="1"/>
</dbReference>
<evidence type="ECO:0000256" key="8">
    <source>
        <dbReference type="ARBA" id="ARBA00022679"/>
    </source>
</evidence>
<evidence type="ECO:0000313" key="19">
    <source>
        <dbReference type="Proteomes" id="UP000264719"/>
    </source>
</evidence>
<dbReference type="EC" id="2.7.13.3" evidence="2"/>
<evidence type="ECO:0000313" key="18">
    <source>
        <dbReference type="EMBL" id="HAR51336.1"/>
    </source>
</evidence>
<dbReference type="Gene3D" id="3.30.450.20">
    <property type="entry name" value="PAS domain"/>
    <property type="match status" value="2"/>
</dbReference>
<evidence type="ECO:0000256" key="9">
    <source>
        <dbReference type="ARBA" id="ARBA00022737"/>
    </source>
</evidence>
<dbReference type="PROSITE" id="PS50112">
    <property type="entry name" value="PAS"/>
    <property type="match status" value="1"/>
</dbReference>
<keyword evidence="6" id="KW-0285">Flavoprotein</keyword>
<proteinExistence type="predicted"/>
<dbReference type="SUPFAM" id="SSF55785">
    <property type="entry name" value="PYP-like sensor domain (PAS domain)"/>
    <property type="match status" value="2"/>
</dbReference>
<dbReference type="Pfam" id="PF07536">
    <property type="entry name" value="HWE_HK"/>
    <property type="match status" value="1"/>
</dbReference>
<evidence type="ECO:0000256" key="1">
    <source>
        <dbReference type="ARBA" id="ARBA00000085"/>
    </source>
</evidence>
<keyword evidence="8" id="KW-0808">Transferase</keyword>
<evidence type="ECO:0000256" key="14">
    <source>
        <dbReference type="ARBA" id="ARBA00023026"/>
    </source>
</evidence>
<comment type="caution">
    <text evidence="18">The sequence shown here is derived from an EMBL/GenBank/DDBJ whole genome shotgun (WGS) entry which is preliminary data.</text>
</comment>
<sequence length="467" mass="51086">MTLLSQDDIALPVGLPAFLDAMIDVVVVIDDAGRVQHVNAAWRRFCAENGGDTESQYIGTNYFEICQSGITASDAAAGAVARGVRETLQSGTPYRSEYPCHAPGKKRWFELYSFRLMGEDGQPYAVIQHRDITTRYVSQSDAREAIRDAEILSALVASSRDAILSHDLAGRILTWNNAAHELFGLVAEEVIGQSVQMLYPEEWEQSMGRYRDDVLSGELTDFEAEMRGRDGRRLDLWVTASPIRGQDGDVVAISNILRDVTEMRAEEEAREAEAREVIHRAKNMLTVVNAIHRQTARKAASLAEFADIFGARLQSLVTSTDVLVEGRWQAASLRSLAVSQLRPFVSDLSRVHLLGPEVSVDVTAAQVLGMALHELATNASKYGGLAQPAGEITLSWELVAEEGGTLLQVEWAETGIEIPEPPTSHGFGTDVLTKLAASMLGAEPVYALGADRVSWQLAIAPEFYTLD</sequence>
<dbReference type="EMBL" id="DMVW01000054">
    <property type="protein sequence ID" value="HAR51336.1"/>
    <property type="molecule type" value="Genomic_DNA"/>
</dbReference>
<keyword evidence="3" id="KW-0600">Photoreceptor protein</keyword>
<dbReference type="Proteomes" id="UP000264719">
    <property type="component" value="Unassembled WGS sequence"/>
</dbReference>
<keyword evidence="5" id="KW-0716">Sensory transduction</keyword>
<accession>A0A348W9X4</accession>
<dbReference type="InterPro" id="IPR035965">
    <property type="entry name" value="PAS-like_dom_sf"/>
</dbReference>
<reference evidence="18 19" key="1">
    <citation type="journal article" date="2018" name="Nat. Biotechnol.">
        <title>A standardized bacterial taxonomy based on genome phylogeny substantially revises the tree of life.</title>
        <authorList>
            <person name="Parks D.H."/>
            <person name="Chuvochina M."/>
            <person name="Waite D.W."/>
            <person name="Rinke C."/>
            <person name="Skarshewski A."/>
            <person name="Chaumeil P.A."/>
            <person name="Hugenholtz P."/>
        </authorList>
    </citation>
    <scope>NUCLEOTIDE SEQUENCE [LARGE SCALE GENOMIC DNA]</scope>
    <source>
        <strain evidence="18">UBA9169</strain>
    </source>
</reference>
<dbReference type="InterPro" id="IPR013656">
    <property type="entry name" value="PAS_4"/>
</dbReference>
<evidence type="ECO:0000256" key="11">
    <source>
        <dbReference type="ARBA" id="ARBA00022777"/>
    </source>
</evidence>
<evidence type="ECO:0000256" key="6">
    <source>
        <dbReference type="ARBA" id="ARBA00022630"/>
    </source>
</evidence>
<evidence type="ECO:0000256" key="7">
    <source>
        <dbReference type="ARBA" id="ARBA00022643"/>
    </source>
</evidence>
<evidence type="ECO:0000256" key="13">
    <source>
        <dbReference type="ARBA" id="ARBA00022991"/>
    </source>
</evidence>
<evidence type="ECO:0000259" key="17">
    <source>
        <dbReference type="PROSITE" id="PS50113"/>
    </source>
</evidence>
<dbReference type="SMART" id="SM00911">
    <property type="entry name" value="HWE_HK"/>
    <property type="match status" value="1"/>
</dbReference>
<dbReference type="InterPro" id="IPR000014">
    <property type="entry name" value="PAS"/>
</dbReference>
<evidence type="ECO:0000256" key="2">
    <source>
        <dbReference type="ARBA" id="ARBA00012438"/>
    </source>
</evidence>
<dbReference type="PROSITE" id="PS50113">
    <property type="entry name" value="PAC"/>
    <property type="match status" value="1"/>
</dbReference>
<keyword evidence="4" id="KW-0597">Phosphoprotein</keyword>
<evidence type="ECO:0000256" key="4">
    <source>
        <dbReference type="ARBA" id="ARBA00022553"/>
    </source>
</evidence>
<dbReference type="InterPro" id="IPR000700">
    <property type="entry name" value="PAS-assoc_C"/>
</dbReference>
<evidence type="ECO:0000256" key="10">
    <source>
        <dbReference type="ARBA" id="ARBA00022741"/>
    </source>
</evidence>
<dbReference type="GO" id="GO:0005524">
    <property type="term" value="F:ATP binding"/>
    <property type="evidence" value="ECO:0007669"/>
    <property type="project" value="UniProtKB-KW"/>
</dbReference>
<keyword evidence="14" id="KW-0843">Virulence</keyword>
<dbReference type="Pfam" id="PF08448">
    <property type="entry name" value="PAS_4"/>
    <property type="match status" value="1"/>
</dbReference>
<dbReference type="NCBIfam" id="TIGR00229">
    <property type="entry name" value="sensory_box"/>
    <property type="match status" value="2"/>
</dbReference>
<dbReference type="SMART" id="SM00091">
    <property type="entry name" value="PAS"/>
    <property type="match status" value="2"/>
</dbReference>
<evidence type="ECO:0000256" key="12">
    <source>
        <dbReference type="ARBA" id="ARBA00022840"/>
    </source>
</evidence>
<dbReference type="InterPro" id="IPR001610">
    <property type="entry name" value="PAC"/>
</dbReference>
<keyword evidence="13" id="KW-0157">Chromophore</keyword>
<dbReference type="Gene3D" id="3.30.565.10">
    <property type="entry name" value="Histidine kinase-like ATPase, C-terminal domain"/>
    <property type="match status" value="1"/>
</dbReference>
<evidence type="ECO:0000259" key="16">
    <source>
        <dbReference type="PROSITE" id="PS50112"/>
    </source>
</evidence>
<dbReference type="AlphaFoldDB" id="A0A348W9X4"/>
<keyword evidence="9" id="KW-0677">Repeat</keyword>
<dbReference type="CDD" id="cd00130">
    <property type="entry name" value="PAS"/>
    <property type="match status" value="2"/>
</dbReference>
<dbReference type="GO" id="GO:0009881">
    <property type="term" value="F:photoreceptor activity"/>
    <property type="evidence" value="ECO:0007669"/>
    <property type="project" value="UniProtKB-KW"/>
</dbReference>
<keyword evidence="10" id="KW-0547">Nucleotide-binding</keyword>
<feature type="domain" description="PAC" evidence="17">
    <location>
        <begin position="220"/>
        <end position="272"/>
    </location>
</feature>
<keyword evidence="11" id="KW-0418">Kinase</keyword>
<dbReference type="Pfam" id="PF13426">
    <property type="entry name" value="PAS_9"/>
    <property type="match status" value="1"/>
</dbReference>